<keyword evidence="5" id="KW-1185">Reference proteome</keyword>
<dbReference type="GO" id="GO:0016491">
    <property type="term" value="F:oxidoreductase activity"/>
    <property type="evidence" value="ECO:0007669"/>
    <property type="project" value="UniProtKB-KW"/>
</dbReference>
<protein>
    <recommendedName>
        <fullName evidence="6">Short-chain dehydrogenase/reductase SDR</fullName>
    </recommendedName>
</protein>
<dbReference type="PANTHER" id="PTHR43669">
    <property type="entry name" value="5-KETO-D-GLUCONATE 5-REDUCTASE"/>
    <property type="match status" value="1"/>
</dbReference>
<evidence type="ECO:0008006" key="6">
    <source>
        <dbReference type="Google" id="ProtNLM"/>
    </source>
</evidence>
<evidence type="ECO:0000256" key="2">
    <source>
        <dbReference type="ARBA" id="ARBA00023002"/>
    </source>
</evidence>
<dbReference type="CDD" id="cd05233">
    <property type="entry name" value="SDR_c"/>
    <property type="match status" value="1"/>
</dbReference>
<dbReference type="Proteomes" id="UP001218188">
    <property type="component" value="Unassembled WGS sequence"/>
</dbReference>
<dbReference type="SUPFAM" id="SSF51735">
    <property type="entry name" value="NAD(P)-binding Rossmann-fold domains"/>
    <property type="match status" value="1"/>
</dbReference>
<evidence type="ECO:0000313" key="5">
    <source>
        <dbReference type="Proteomes" id="UP001218188"/>
    </source>
</evidence>
<organism evidence="4 5">
    <name type="scientific">Mycena alexandri</name>
    <dbReference type="NCBI Taxonomy" id="1745969"/>
    <lineage>
        <taxon>Eukaryota</taxon>
        <taxon>Fungi</taxon>
        <taxon>Dikarya</taxon>
        <taxon>Basidiomycota</taxon>
        <taxon>Agaricomycotina</taxon>
        <taxon>Agaricomycetes</taxon>
        <taxon>Agaricomycetidae</taxon>
        <taxon>Agaricales</taxon>
        <taxon>Marasmiineae</taxon>
        <taxon>Mycenaceae</taxon>
        <taxon>Mycena</taxon>
    </lineage>
</organism>
<evidence type="ECO:0000256" key="3">
    <source>
        <dbReference type="RuleBase" id="RU000363"/>
    </source>
</evidence>
<dbReference type="Gene3D" id="3.40.50.720">
    <property type="entry name" value="NAD(P)-binding Rossmann-like Domain"/>
    <property type="match status" value="1"/>
</dbReference>
<comment type="caution">
    <text evidence="4">The sequence shown here is derived from an EMBL/GenBank/DDBJ whole genome shotgun (WGS) entry which is preliminary data.</text>
</comment>
<accession>A0AAD6TJS6</accession>
<dbReference type="PRINTS" id="PR00080">
    <property type="entry name" value="SDRFAMILY"/>
</dbReference>
<evidence type="ECO:0000256" key="1">
    <source>
        <dbReference type="ARBA" id="ARBA00006484"/>
    </source>
</evidence>
<dbReference type="PRINTS" id="PR00081">
    <property type="entry name" value="GDHRDH"/>
</dbReference>
<proteinExistence type="inferred from homology"/>
<sequence length="249" mass="26565">MLMAKTAIITGSSCIGRESAIALSKAGWNVVLTARRADALKETSLLCESLENCLVLPGDVTDEEFVKRLFNETVVKFGRVDLLFNNAGVNAPAIPLEELSLEAFQNVISVNLVGPFLCAREAVKIFKNQTPVGGRIINNGSLSAHTPRPMSTPYTASKHAITGLSKCLNLDGRAFDITCTQIDIGNAATSLTARMEKGVLQPDGRRMPESTFDVTHVGSAVVHIASLPPDVVVPQFTIMTAKAPFAGRG</sequence>
<reference evidence="4" key="1">
    <citation type="submission" date="2023-03" db="EMBL/GenBank/DDBJ databases">
        <title>Massive genome expansion in bonnet fungi (Mycena s.s.) driven by repeated elements and novel gene families across ecological guilds.</title>
        <authorList>
            <consortium name="Lawrence Berkeley National Laboratory"/>
            <person name="Harder C.B."/>
            <person name="Miyauchi S."/>
            <person name="Viragh M."/>
            <person name="Kuo A."/>
            <person name="Thoen E."/>
            <person name="Andreopoulos B."/>
            <person name="Lu D."/>
            <person name="Skrede I."/>
            <person name="Drula E."/>
            <person name="Henrissat B."/>
            <person name="Morin E."/>
            <person name="Kohler A."/>
            <person name="Barry K."/>
            <person name="LaButti K."/>
            <person name="Morin E."/>
            <person name="Salamov A."/>
            <person name="Lipzen A."/>
            <person name="Mereny Z."/>
            <person name="Hegedus B."/>
            <person name="Baldrian P."/>
            <person name="Stursova M."/>
            <person name="Weitz H."/>
            <person name="Taylor A."/>
            <person name="Grigoriev I.V."/>
            <person name="Nagy L.G."/>
            <person name="Martin F."/>
            <person name="Kauserud H."/>
        </authorList>
    </citation>
    <scope>NUCLEOTIDE SEQUENCE</scope>
    <source>
        <strain evidence="4">CBHHK200</strain>
    </source>
</reference>
<dbReference type="PANTHER" id="PTHR43669:SF3">
    <property type="entry name" value="ALCOHOL DEHYDROGENASE, PUTATIVE (AFU_ORTHOLOGUE AFUA_3G03445)-RELATED"/>
    <property type="match status" value="1"/>
</dbReference>
<dbReference type="InterPro" id="IPR002347">
    <property type="entry name" value="SDR_fam"/>
</dbReference>
<evidence type="ECO:0000313" key="4">
    <source>
        <dbReference type="EMBL" id="KAJ7047911.1"/>
    </source>
</evidence>
<dbReference type="EMBL" id="JARJCM010000001">
    <property type="protein sequence ID" value="KAJ7047911.1"/>
    <property type="molecule type" value="Genomic_DNA"/>
</dbReference>
<dbReference type="Pfam" id="PF00106">
    <property type="entry name" value="adh_short"/>
    <property type="match status" value="1"/>
</dbReference>
<name>A0AAD6TJS6_9AGAR</name>
<dbReference type="InterPro" id="IPR036291">
    <property type="entry name" value="NAD(P)-bd_dom_sf"/>
</dbReference>
<gene>
    <name evidence="4" type="ORF">C8F04DRAFT_25896</name>
</gene>
<keyword evidence="2" id="KW-0560">Oxidoreductase</keyword>
<comment type="similarity">
    <text evidence="1 3">Belongs to the short-chain dehydrogenases/reductases (SDR) family.</text>
</comment>
<dbReference type="AlphaFoldDB" id="A0AAD6TJS6"/>